<dbReference type="InParanoid" id="I3TF89"/>
<dbReference type="CDD" id="cd03216">
    <property type="entry name" value="ABC_Carb_Monos_I"/>
    <property type="match status" value="1"/>
</dbReference>
<evidence type="ECO:0000259" key="9">
    <source>
        <dbReference type="PROSITE" id="PS50893"/>
    </source>
</evidence>
<keyword evidence="4" id="KW-0677">Repeat</keyword>
<dbReference type="FunFam" id="3.40.50.300:FF:000127">
    <property type="entry name" value="Ribose import ATP-binding protein RbsA"/>
    <property type="match status" value="1"/>
</dbReference>
<dbReference type="AlphaFoldDB" id="I3TF89"/>
<dbReference type="KEGG" id="thg:TCELL_1004"/>
<proteinExistence type="predicted"/>
<keyword evidence="8" id="KW-0472">Membrane</keyword>
<dbReference type="STRING" id="1184251.TCELL_1004"/>
<dbReference type="InterPro" id="IPR050107">
    <property type="entry name" value="ABC_carbohydrate_import_ATPase"/>
</dbReference>
<dbReference type="GO" id="GO:0005886">
    <property type="term" value="C:plasma membrane"/>
    <property type="evidence" value="ECO:0007669"/>
    <property type="project" value="UniProtKB-SubCell"/>
</dbReference>
<evidence type="ECO:0000256" key="7">
    <source>
        <dbReference type="ARBA" id="ARBA00022967"/>
    </source>
</evidence>
<feature type="domain" description="ABC transporter" evidence="9">
    <location>
        <begin position="264"/>
        <end position="506"/>
    </location>
</feature>
<dbReference type="SMART" id="SM00382">
    <property type="entry name" value="AAA"/>
    <property type="match status" value="2"/>
</dbReference>
<dbReference type="PANTHER" id="PTHR43790:SF9">
    <property type="entry name" value="GALACTOFURANOSE TRANSPORTER ATP-BINDING PROTEIN YTFR"/>
    <property type="match status" value="1"/>
</dbReference>
<evidence type="ECO:0000256" key="4">
    <source>
        <dbReference type="ARBA" id="ARBA00022737"/>
    </source>
</evidence>
<evidence type="ECO:0000256" key="5">
    <source>
        <dbReference type="ARBA" id="ARBA00022741"/>
    </source>
</evidence>
<keyword evidence="3" id="KW-1003">Cell membrane</keyword>
<dbReference type="EMBL" id="CP003531">
    <property type="protein sequence ID" value="AFK51427.1"/>
    <property type="molecule type" value="Genomic_DNA"/>
</dbReference>
<dbReference type="PROSITE" id="PS50893">
    <property type="entry name" value="ABC_TRANSPORTER_2"/>
    <property type="match status" value="2"/>
</dbReference>
<dbReference type="InterPro" id="IPR017871">
    <property type="entry name" value="ABC_transporter-like_CS"/>
</dbReference>
<dbReference type="GeneID" id="13013323"/>
<feature type="domain" description="ABC transporter" evidence="9">
    <location>
        <begin position="7"/>
        <end position="245"/>
    </location>
</feature>
<reference evidence="10 11" key="1">
    <citation type="journal article" date="2012" name="J. Bacteriol.">
        <title>Complete genome sequence of the hyperthermophilic cellulolytic Crenarchaeon 'Thermogladius cellulolyticus' 1633.</title>
        <authorList>
            <person name="Mardanov A.V."/>
            <person name="Kochetkova T.V."/>
            <person name="Beletsky A.V."/>
            <person name="Bonch-Osmolovskaya E.A."/>
            <person name="Ravin N.V."/>
            <person name="Skryabin K.G."/>
        </authorList>
    </citation>
    <scope>NUCLEOTIDE SEQUENCE [LARGE SCALE GENOMIC DNA]</scope>
    <source>
        <strain evidence="11">DSM 22663 / VKM B-2946 / 1633</strain>
    </source>
</reference>
<keyword evidence="2" id="KW-0813">Transport</keyword>
<dbReference type="Pfam" id="PF00005">
    <property type="entry name" value="ABC_tran"/>
    <property type="match status" value="2"/>
</dbReference>
<dbReference type="InterPro" id="IPR003439">
    <property type="entry name" value="ABC_transporter-like_ATP-bd"/>
</dbReference>
<dbReference type="eggNOG" id="arCOG00186">
    <property type="taxonomic scope" value="Archaea"/>
</dbReference>
<keyword evidence="7" id="KW-1278">Translocase</keyword>
<evidence type="ECO:0000256" key="1">
    <source>
        <dbReference type="ARBA" id="ARBA00004202"/>
    </source>
</evidence>
<dbReference type="RefSeq" id="WP_014737677.1">
    <property type="nucleotide sequence ID" value="NC_017954.1"/>
</dbReference>
<evidence type="ECO:0000256" key="2">
    <source>
        <dbReference type="ARBA" id="ARBA00022448"/>
    </source>
</evidence>
<organism evidence="10 11">
    <name type="scientific">Thermogladius calderae (strain DSM 22663 / VKM B-2946 / 1633)</name>
    <dbReference type="NCBI Taxonomy" id="1184251"/>
    <lineage>
        <taxon>Archaea</taxon>
        <taxon>Thermoproteota</taxon>
        <taxon>Thermoprotei</taxon>
        <taxon>Desulfurococcales</taxon>
        <taxon>Desulfurococcaceae</taxon>
        <taxon>Thermogladius</taxon>
    </lineage>
</organism>
<sequence length="507" mass="55950">MSTPPAVKAVNLTKTFPGVVALNNIDFDVMYGEVHAVVGQNGAGKSTLVKVLNGIHPPDRGEIYVDGRQVRIRSPADAKKHGITLVHQELMVYPNLTVAENIFVSRMSRGRTSSFVISRRELDDYAVKYLKMVGLDVDPSTKLRDLGVGEQQLVQIARSLAEDAKVICLDEPTSALTPGEVERLFSVIRELKSRGRAVVYITHYIDEVFKIADRVTVLRDGVKIATKRVAETNASEVVSLMLGRSLSEFYAYKPVSETTGHPLLVVKNLSTQPTRPSEVPLKNISFELMRGEVLGVLGLLGSGKTELAKSLIGMQRVVSGEIWVEGRRVEVKSPLDAARLGIFYLPENRRLEGIVPLMSVKDNILLPSIDLVDKFVRKNSLEETIASDWVRRLNIKTPSLYTKVSNLSGGNQQKVVIAKALARRSRILIFDEPTMGIDIGAKVEIRRIIARLSEEGHSIILATSDVDEALTLSDKILVLYKGEVKGYLRRGEVSRDKVVKLMSGYGG</sequence>
<dbReference type="CDD" id="cd03215">
    <property type="entry name" value="ABC_Carb_Monos_II"/>
    <property type="match status" value="1"/>
</dbReference>
<dbReference type="HOGENOM" id="CLU_000604_92_3_2"/>
<evidence type="ECO:0000313" key="11">
    <source>
        <dbReference type="Proteomes" id="UP000005270"/>
    </source>
</evidence>
<dbReference type="GO" id="GO:0005524">
    <property type="term" value="F:ATP binding"/>
    <property type="evidence" value="ECO:0007669"/>
    <property type="project" value="UniProtKB-KW"/>
</dbReference>
<evidence type="ECO:0000256" key="6">
    <source>
        <dbReference type="ARBA" id="ARBA00022840"/>
    </source>
</evidence>
<dbReference type="PANTHER" id="PTHR43790">
    <property type="entry name" value="CARBOHYDRATE TRANSPORT ATP-BINDING PROTEIN MG119-RELATED"/>
    <property type="match status" value="1"/>
</dbReference>
<dbReference type="GO" id="GO:0016887">
    <property type="term" value="F:ATP hydrolysis activity"/>
    <property type="evidence" value="ECO:0007669"/>
    <property type="project" value="InterPro"/>
</dbReference>
<dbReference type="PROSITE" id="PS00211">
    <property type="entry name" value="ABC_TRANSPORTER_1"/>
    <property type="match status" value="1"/>
</dbReference>
<accession>I3TF89</accession>
<evidence type="ECO:0000313" key="10">
    <source>
        <dbReference type="EMBL" id="AFK51427.1"/>
    </source>
</evidence>
<dbReference type="InterPro" id="IPR027417">
    <property type="entry name" value="P-loop_NTPase"/>
</dbReference>
<dbReference type="OrthoDB" id="18209at2157"/>
<dbReference type="InterPro" id="IPR003593">
    <property type="entry name" value="AAA+_ATPase"/>
</dbReference>
<keyword evidence="10" id="KW-0762">Sugar transport</keyword>
<keyword evidence="5" id="KW-0547">Nucleotide-binding</keyword>
<dbReference type="Proteomes" id="UP000005270">
    <property type="component" value="Chromosome"/>
</dbReference>
<name>I3TF89_THEC1</name>
<evidence type="ECO:0000256" key="8">
    <source>
        <dbReference type="ARBA" id="ARBA00023136"/>
    </source>
</evidence>
<protein>
    <submittedName>
        <fullName evidence="10">ABC-type sugar transport system, ATPase component</fullName>
    </submittedName>
</protein>
<evidence type="ECO:0000256" key="3">
    <source>
        <dbReference type="ARBA" id="ARBA00022475"/>
    </source>
</evidence>
<gene>
    <name evidence="10" type="ordered locus">TCELL_1004</name>
</gene>
<keyword evidence="11" id="KW-1185">Reference proteome</keyword>
<dbReference type="Gene3D" id="3.40.50.300">
    <property type="entry name" value="P-loop containing nucleotide triphosphate hydrolases"/>
    <property type="match status" value="2"/>
</dbReference>
<comment type="subcellular location">
    <subcellularLocation>
        <location evidence="1">Cell membrane</location>
        <topology evidence="1">Peripheral membrane protein</topology>
    </subcellularLocation>
</comment>
<dbReference type="SUPFAM" id="SSF52540">
    <property type="entry name" value="P-loop containing nucleoside triphosphate hydrolases"/>
    <property type="match status" value="2"/>
</dbReference>
<keyword evidence="6" id="KW-0067">ATP-binding</keyword>